<dbReference type="OrthoDB" id="2654755at2"/>
<gene>
    <name evidence="1" type="ORF">ET33_06525</name>
</gene>
<dbReference type="eggNOG" id="ENOG5032ITI">
    <property type="taxonomic scope" value="Bacteria"/>
</dbReference>
<protein>
    <submittedName>
        <fullName evidence="1">Uncharacterized protein</fullName>
    </submittedName>
</protein>
<name>A0A081P207_9BACL</name>
<comment type="caution">
    <text evidence="1">The sequence shown here is derived from an EMBL/GenBank/DDBJ whole genome shotgun (WGS) entry which is preliminary data.</text>
</comment>
<evidence type="ECO:0000313" key="2">
    <source>
        <dbReference type="Proteomes" id="UP000028123"/>
    </source>
</evidence>
<dbReference type="RefSeq" id="WP_036684369.1">
    <property type="nucleotide sequence ID" value="NZ_FYEP01000010.1"/>
</dbReference>
<proteinExistence type="predicted"/>
<accession>A0A081P207</accession>
<dbReference type="EMBL" id="JNVM01000014">
    <property type="protein sequence ID" value="KEQ24730.1"/>
    <property type="molecule type" value="Genomic_DNA"/>
</dbReference>
<dbReference type="AlphaFoldDB" id="A0A081P207"/>
<sequence>MTHDYLLDGESEERILYLARIGAIFERLYGIKDLHDAESRARANAGVTAKMLAELGYSSEQIETILRERLLFYKKLTSGSLGGFD</sequence>
<reference evidence="1 2" key="1">
    <citation type="submission" date="2014-06" db="EMBL/GenBank/DDBJ databases">
        <title>Draft genome sequence of Paenibacillus sp. MSt1.</title>
        <authorList>
            <person name="Aw Y.K."/>
            <person name="Ong K.S."/>
            <person name="Gan H.M."/>
            <person name="Lee S.M."/>
        </authorList>
    </citation>
    <scope>NUCLEOTIDE SEQUENCE [LARGE SCALE GENOMIC DNA]</scope>
    <source>
        <strain evidence="1 2">MSt1</strain>
    </source>
</reference>
<keyword evidence="2" id="KW-1185">Reference proteome</keyword>
<organism evidence="1 2">
    <name type="scientific">Paenibacillus tyrfis</name>
    <dbReference type="NCBI Taxonomy" id="1501230"/>
    <lineage>
        <taxon>Bacteria</taxon>
        <taxon>Bacillati</taxon>
        <taxon>Bacillota</taxon>
        <taxon>Bacilli</taxon>
        <taxon>Bacillales</taxon>
        <taxon>Paenibacillaceae</taxon>
        <taxon>Paenibacillus</taxon>
    </lineage>
</organism>
<dbReference type="Proteomes" id="UP000028123">
    <property type="component" value="Unassembled WGS sequence"/>
</dbReference>
<evidence type="ECO:0000313" key="1">
    <source>
        <dbReference type="EMBL" id="KEQ24730.1"/>
    </source>
</evidence>